<reference evidence="8 9" key="1">
    <citation type="submission" date="2019-09" db="EMBL/GenBank/DDBJ databases">
        <authorList>
            <person name="Chen X.-Y."/>
        </authorList>
    </citation>
    <scope>NUCLEOTIDE SEQUENCE [LARGE SCALE GENOMIC DNA]</scope>
    <source>
        <strain evidence="8 9">NY5</strain>
    </source>
</reference>
<dbReference type="InterPro" id="IPR015797">
    <property type="entry name" value="NUDIX_hydrolase-like_dom_sf"/>
</dbReference>
<proteinExistence type="predicted"/>
<dbReference type="AlphaFoldDB" id="A0A5B0X124"/>
<dbReference type="SUPFAM" id="SSF55811">
    <property type="entry name" value="Nudix"/>
    <property type="match status" value="1"/>
</dbReference>
<organism evidence="8 9">
    <name type="scientific">Pseudohalioglobus sediminis</name>
    <dbReference type="NCBI Taxonomy" id="2606449"/>
    <lineage>
        <taxon>Bacteria</taxon>
        <taxon>Pseudomonadati</taxon>
        <taxon>Pseudomonadota</taxon>
        <taxon>Gammaproteobacteria</taxon>
        <taxon>Cellvibrionales</taxon>
        <taxon>Halieaceae</taxon>
        <taxon>Pseudohalioglobus</taxon>
    </lineage>
</organism>
<dbReference type="CDD" id="cd03426">
    <property type="entry name" value="NUDIX_CoAse_Nudt7"/>
    <property type="match status" value="1"/>
</dbReference>
<evidence type="ECO:0000256" key="2">
    <source>
        <dbReference type="ARBA" id="ARBA00001946"/>
    </source>
</evidence>
<dbReference type="GO" id="GO:0046872">
    <property type="term" value="F:metal ion binding"/>
    <property type="evidence" value="ECO:0007669"/>
    <property type="project" value="UniProtKB-KW"/>
</dbReference>
<keyword evidence="9" id="KW-1185">Reference proteome</keyword>
<dbReference type="Proteomes" id="UP000323708">
    <property type="component" value="Unassembled WGS sequence"/>
</dbReference>
<accession>A0A5B0X124</accession>
<dbReference type="GO" id="GO:0010945">
    <property type="term" value="F:coenzyme A diphosphatase activity"/>
    <property type="evidence" value="ECO:0007669"/>
    <property type="project" value="InterPro"/>
</dbReference>
<keyword evidence="5" id="KW-0460">Magnesium</keyword>
<gene>
    <name evidence="8" type="ORF">F0M18_06655</name>
</gene>
<evidence type="ECO:0000256" key="1">
    <source>
        <dbReference type="ARBA" id="ARBA00001936"/>
    </source>
</evidence>
<comment type="caution">
    <text evidence="8">The sequence shown here is derived from an EMBL/GenBank/DDBJ whole genome shotgun (WGS) entry which is preliminary data.</text>
</comment>
<comment type="cofactor">
    <cofactor evidence="1">
        <name>Mn(2+)</name>
        <dbReference type="ChEBI" id="CHEBI:29035"/>
    </cofactor>
</comment>
<dbReference type="RefSeq" id="WP_149610647.1">
    <property type="nucleotide sequence ID" value="NZ_VTUX01000003.1"/>
</dbReference>
<dbReference type="PANTHER" id="PTHR12992">
    <property type="entry name" value="NUDIX HYDROLASE"/>
    <property type="match status" value="1"/>
</dbReference>
<dbReference type="EMBL" id="VTUX01000003">
    <property type="protein sequence ID" value="KAA1192355.1"/>
    <property type="molecule type" value="Genomic_DNA"/>
</dbReference>
<dbReference type="PROSITE" id="PS51462">
    <property type="entry name" value="NUDIX"/>
    <property type="match status" value="1"/>
</dbReference>
<evidence type="ECO:0000256" key="3">
    <source>
        <dbReference type="ARBA" id="ARBA00022723"/>
    </source>
</evidence>
<sequence>MAELPASLQSLRSELPLDKPAWSHSSLPQAAVLVALSAQPEPRVLLGRRARHLRFHPGEIAFPGGKREAIDCSPWSTARREAHEETGLAASMVEPLGELPPLRTRTGFEVHPCVAAVPAALALQADPQEFDALLQQPLARFADARLFRLETMVVDGVARKVPHYQIGDDNVWGVTAAVLAMLANIAYDAGLDLQRNWTQLT</sequence>
<dbReference type="Gene3D" id="3.90.79.10">
    <property type="entry name" value="Nucleoside Triphosphate Pyrophosphohydrolase"/>
    <property type="match status" value="1"/>
</dbReference>
<evidence type="ECO:0000256" key="5">
    <source>
        <dbReference type="ARBA" id="ARBA00022842"/>
    </source>
</evidence>
<protein>
    <submittedName>
        <fullName evidence="8">CoA pyrophosphatase</fullName>
    </submittedName>
</protein>
<dbReference type="Pfam" id="PF00293">
    <property type="entry name" value="NUDIX"/>
    <property type="match status" value="1"/>
</dbReference>
<evidence type="ECO:0000313" key="9">
    <source>
        <dbReference type="Proteomes" id="UP000323708"/>
    </source>
</evidence>
<name>A0A5B0X124_9GAMM</name>
<feature type="domain" description="Nudix hydrolase" evidence="7">
    <location>
        <begin position="27"/>
        <end position="160"/>
    </location>
</feature>
<keyword evidence="3" id="KW-0479">Metal-binding</keyword>
<evidence type="ECO:0000313" key="8">
    <source>
        <dbReference type="EMBL" id="KAA1192355.1"/>
    </source>
</evidence>
<dbReference type="InterPro" id="IPR045121">
    <property type="entry name" value="CoAse"/>
</dbReference>
<evidence type="ECO:0000256" key="4">
    <source>
        <dbReference type="ARBA" id="ARBA00022801"/>
    </source>
</evidence>
<dbReference type="PANTHER" id="PTHR12992:SF11">
    <property type="entry name" value="MITOCHONDRIAL COENZYME A DIPHOSPHATASE NUDT8"/>
    <property type="match status" value="1"/>
</dbReference>
<keyword evidence="4" id="KW-0378">Hydrolase</keyword>
<comment type="cofactor">
    <cofactor evidence="2">
        <name>Mg(2+)</name>
        <dbReference type="ChEBI" id="CHEBI:18420"/>
    </cofactor>
</comment>
<dbReference type="InterPro" id="IPR000086">
    <property type="entry name" value="NUDIX_hydrolase_dom"/>
</dbReference>
<evidence type="ECO:0000259" key="7">
    <source>
        <dbReference type="PROSITE" id="PS51462"/>
    </source>
</evidence>
<evidence type="ECO:0000256" key="6">
    <source>
        <dbReference type="ARBA" id="ARBA00023211"/>
    </source>
</evidence>
<keyword evidence="6" id="KW-0464">Manganese</keyword>